<dbReference type="AlphaFoldDB" id="A0A109ILG7"/>
<keyword evidence="4" id="KW-1133">Transmembrane helix</keyword>
<accession>A0A109ILG7</accession>
<dbReference type="PANTHER" id="PTHR30386">
    <property type="entry name" value="MEMBRANE FUSION SUBUNIT OF EMRAB-TOLC MULTIDRUG EFFLUX PUMP"/>
    <property type="match status" value="1"/>
</dbReference>
<dbReference type="InterPro" id="IPR011053">
    <property type="entry name" value="Single_hybrid_motif"/>
</dbReference>
<dbReference type="OrthoDB" id="3344962at2"/>
<dbReference type="SUPFAM" id="SSF51230">
    <property type="entry name" value="Single hybrid motif"/>
    <property type="match status" value="1"/>
</dbReference>
<comment type="subcellular location">
    <subcellularLocation>
        <location evidence="1">Membrane</location>
        <topology evidence="1">Single-pass membrane protein</topology>
    </subcellularLocation>
</comment>
<organism evidence="6 7">
    <name type="scientific">Micromonospora rifamycinica</name>
    <dbReference type="NCBI Taxonomy" id="291594"/>
    <lineage>
        <taxon>Bacteria</taxon>
        <taxon>Bacillati</taxon>
        <taxon>Actinomycetota</taxon>
        <taxon>Actinomycetes</taxon>
        <taxon>Micromonosporales</taxon>
        <taxon>Micromonosporaceae</taxon>
        <taxon>Micromonospora</taxon>
    </lineage>
</organism>
<evidence type="ECO:0000256" key="4">
    <source>
        <dbReference type="ARBA" id="ARBA00022989"/>
    </source>
</evidence>
<dbReference type="RefSeq" id="WP_067306290.1">
    <property type="nucleotide sequence ID" value="NZ_LRMV01000040.1"/>
</dbReference>
<dbReference type="GO" id="GO:0016020">
    <property type="term" value="C:membrane"/>
    <property type="evidence" value="ECO:0007669"/>
    <property type="project" value="UniProtKB-SubCell"/>
</dbReference>
<dbReference type="Gene3D" id="2.40.50.100">
    <property type="match status" value="1"/>
</dbReference>
<gene>
    <name evidence="6" type="ORF">GA0070623_0806</name>
</gene>
<evidence type="ECO:0000256" key="2">
    <source>
        <dbReference type="ARBA" id="ARBA00009477"/>
    </source>
</evidence>
<keyword evidence="3" id="KW-0812">Transmembrane</keyword>
<protein>
    <submittedName>
        <fullName evidence="6">Barrel-sandwich domain of CusB or HlyD membrane-fusion</fullName>
    </submittedName>
</protein>
<keyword evidence="7" id="KW-1185">Reference proteome</keyword>
<keyword evidence="5" id="KW-0472">Membrane</keyword>
<evidence type="ECO:0000256" key="5">
    <source>
        <dbReference type="ARBA" id="ARBA00023136"/>
    </source>
</evidence>
<sequence>MKFRRQALQQLEAPEQLDRAVRLTTVPSWLATAALVITVVVAGAWSVRTVVPRTVEAAGVLIHSNGISALDALEAGQVTKVWAAPHQRVTKGTPLYSLRTVAGKVLVETAPGDAYVVAWLVSEGEIVTPGSHLADLERLDTAGDALQAVVYAPAVAAPLLQPGVPVEVAAAAAPRNVFGTLAGRVLTVGAFPETEASLRAFLGTGQDVRRLLANGSVVRVTVALEPDPAAPGGLRWTKAPPPFQLNSASEVTAWFTVAREHPVDWLLRR</sequence>
<evidence type="ECO:0000256" key="1">
    <source>
        <dbReference type="ARBA" id="ARBA00004167"/>
    </source>
</evidence>
<proteinExistence type="inferred from homology"/>
<name>A0A109ILG7_9ACTN</name>
<reference evidence="7" key="1">
    <citation type="submission" date="2016-06" db="EMBL/GenBank/DDBJ databases">
        <authorList>
            <person name="Varghese N."/>
            <person name="Submissions Spin"/>
        </authorList>
    </citation>
    <scope>NUCLEOTIDE SEQUENCE [LARGE SCALE GENOMIC DNA]</scope>
    <source>
        <strain evidence="7">DSM 44983</strain>
    </source>
</reference>
<dbReference type="Proteomes" id="UP000198226">
    <property type="component" value="Chromosome I"/>
</dbReference>
<evidence type="ECO:0000313" key="6">
    <source>
        <dbReference type="EMBL" id="SCG41630.1"/>
    </source>
</evidence>
<comment type="similarity">
    <text evidence="2">Belongs to the membrane fusion protein (MFP) (TC 8.A.1) family.</text>
</comment>
<dbReference type="PANTHER" id="PTHR30386:SF26">
    <property type="entry name" value="TRANSPORT PROTEIN COMB"/>
    <property type="match status" value="1"/>
</dbReference>
<dbReference type="InterPro" id="IPR050739">
    <property type="entry name" value="MFP"/>
</dbReference>
<evidence type="ECO:0000256" key="3">
    <source>
        <dbReference type="ARBA" id="ARBA00022692"/>
    </source>
</evidence>
<dbReference type="EMBL" id="LT607752">
    <property type="protein sequence ID" value="SCG41630.1"/>
    <property type="molecule type" value="Genomic_DNA"/>
</dbReference>
<evidence type="ECO:0000313" key="7">
    <source>
        <dbReference type="Proteomes" id="UP000198226"/>
    </source>
</evidence>